<feature type="compositionally biased region" description="Polar residues" evidence="1">
    <location>
        <begin position="1323"/>
        <end position="1333"/>
    </location>
</feature>
<evidence type="ECO:0000313" key="2">
    <source>
        <dbReference type="EMBL" id="CAK9314452.1"/>
    </source>
</evidence>
<accession>A0ABP0Y6V3</accession>
<sequence>MESDISLIEVAGEDDSLLQQIPEDDLLNLEGNIEGITARNSDFFLCSPLLTDRSNATTAGSSTASSTDYTDKENINANNIEGPKLSIMPQQMKRKKKAGGYNLRKSLAWNKAFFTEEGVLDSVELSMITGSTSTSCGEALGAIDEEIPAMSPAVSSSGCYNDLSLKDKLFKDTSTSTPCPSGNRKNGRCLLAKHGSSTKDNVKLKELSAKDVNRSGSKRGSCPRPVASSSYPLQDFLDPFYTVKRPPVSIATKNVKKVERISRIPVPKRDPTVISRAPRNAPIIRSSDAKSNQVAQRVSQVAQRAGSNPKLTTLKGSSINAKSALNKDANASKSLKAKSSIEQPKRKLADPVLKVNSSRSQHESTDSNKGLKAATNSLISKPLHSNDDGTKKVFASITQNAPSDGRSMLNQTQIPKPSGLRMPSPSMGFFGQKKVSSFQSVPPDTSELHELSKSKSNVPNVRIAGPSNPICQLATLVPRNILKANHDEAFGETNVVSCLSSGSLVVSHDRAKSALKVANIHSGKMNVVGAYRMNQVLSTHGLEKPDVPSLSNPVLEHLEDVTRRHDEIPDQLEECQRHHVSFNNFRDSTESHLDEMNDLCSQGLRKVLDDQLSGAQDCNEQSSEQVELTNSSNCKNERTSPDHGRLGIGTCNSLKRSRSSIEFDHGRLEDVRNDSNGQENCSFDQDEALETHKMRILRTRKTEASDIDHCIPNECNNTMQSISALSNSDSMHIDDEKPTALTSNSKSLQGNGCSLVSQNDYTSRENKGLTRENNDVGENKLDGENDCSSIPHSTADACLDSGPVNRNCDNRTNEMVDIVSDMQQNNTSLEAEGNQNDHGDVHEAAETLPIRRDLDLSDTVNQLYEAHVRIGFEHVQNEDKQNSPVLSSVNDFDQLPGFSELQNCCIDQVEDSLKNNQGNCLIDVLLHRSNSEENNEEIIIDKVIDSSDVCSPECLSNCNPMASPKDNNSIHEEICETRTGDSILESLQIEASLRSSICSTAKSLEFDKILSGEGTSETMGKEIIFKTRTTCNDPLFCSPTKDLGSSIPTDDILSSENVQQYVETKELDNHESLEVNGKTLCQNESELISEMDHILDIEMCSKYSDNAQLEARTACSDSSFCSLTKDLGSSIPNYDILSRENIDEQYVEVKELENQEMNGNTICQNESELNTEMDHLRNTEMCSTYDDNAQSEARTTFNDSLLCSPTKDLGSSIPNDDILSRENIEQYMEAKELENHKSPKMTGNILSQNENELNGEIDRLLDTKTCSTYDGNSQSMELRKSEDVGKQNALGIKTSINVVPFSKEWLAALEAAGEEILTMKTGAVQNSPPNKSQPEPGPWSPVKRKNNQGIGPFDCTKCTKAGLNP</sequence>
<keyword evidence="3" id="KW-1185">Reference proteome</keyword>
<feature type="region of interest" description="Disordered" evidence="1">
    <location>
        <begin position="56"/>
        <end position="77"/>
    </location>
</feature>
<gene>
    <name evidence="2" type="ORF">CITCOLO1_LOCUS6205</name>
</gene>
<dbReference type="PANTHER" id="PTHR33737">
    <property type="entry name" value="OS05G0121800 PROTEIN"/>
    <property type="match status" value="1"/>
</dbReference>
<feature type="compositionally biased region" description="Low complexity" evidence="1">
    <location>
        <begin position="327"/>
        <end position="340"/>
    </location>
</feature>
<feature type="compositionally biased region" description="Low complexity" evidence="1">
    <location>
        <begin position="56"/>
        <end position="67"/>
    </location>
</feature>
<feature type="region of interest" description="Disordered" evidence="1">
    <location>
        <begin position="729"/>
        <end position="798"/>
    </location>
</feature>
<feature type="region of interest" description="Disordered" evidence="1">
    <location>
        <begin position="1322"/>
        <end position="1365"/>
    </location>
</feature>
<dbReference type="Proteomes" id="UP001642487">
    <property type="component" value="Chromosome 2"/>
</dbReference>
<proteinExistence type="predicted"/>
<dbReference type="PANTHER" id="PTHR33737:SF19">
    <property type="entry name" value="BNAA10G12980D PROTEIN"/>
    <property type="match status" value="1"/>
</dbReference>
<evidence type="ECO:0000256" key="1">
    <source>
        <dbReference type="SAM" id="MobiDB-lite"/>
    </source>
</evidence>
<reference evidence="2 3" key="1">
    <citation type="submission" date="2024-03" db="EMBL/GenBank/DDBJ databases">
        <authorList>
            <person name="Gkanogiannis A."/>
            <person name="Becerra Lopez-Lavalle L."/>
        </authorList>
    </citation>
    <scope>NUCLEOTIDE SEQUENCE [LARGE SCALE GENOMIC DNA]</scope>
</reference>
<feature type="region of interest" description="Disordered" evidence="1">
    <location>
        <begin position="325"/>
        <end position="372"/>
    </location>
</feature>
<dbReference type="InterPro" id="IPR045882">
    <property type="entry name" value="GPT1/2"/>
</dbReference>
<dbReference type="EMBL" id="OZ021736">
    <property type="protein sequence ID" value="CAK9314452.1"/>
    <property type="molecule type" value="Genomic_DNA"/>
</dbReference>
<protein>
    <submittedName>
        <fullName evidence="2">Uncharacterized protein</fullName>
    </submittedName>
</protein>
<feature type="compositionally biased region" description="Polar residues" evidence="1">
    <location>
        <begin position="740"/>
        <end position="761"/>
    </location>
</feature>
<organism evidence="2 3">
    <name type="scientific">Citrullus colocynthis</name>
    <name type="common">colocynth</name>
    <dbReference type="NCBI Taxonomy" id="252529"/>
    <lineage>
        <taxon>Eukaryota</taxon>
        <taxon>Viridiplantae</taxon>
        <taxon>Streptophyta</taxon>
        <taxon>Embryophyta</taxon>
        <taxon>Tracheophyta</taxon>
        <taxon>Spermatophyta</taxon>
        <taxon>Magnoliopsida</taxon>
        <taxon>eudicotyledons</taxon>
        <taxon>Gunneridae</taxon>
        <taxon>Pentapetalae</taxon>
        <taxon>rosids</taxon>
        <taxon>fabids</taxon>
        <taxon>Cucurbitales</taxon>
        <taxon>Cucurbitaceae</taxon>
        <taxon>Benincaseae</taxon>
        <taxon>Citrullus</taxon>
    </lineage>
</organism>
<name>A0ABP0Y6V3_9ROSI</name>
<evidence type="ECO:0000313" key="3">
    <source>
        <dbReference type="Proteomes" id="UP001642487"/>
    </source>
</evidence>
<feature type="compositionally biased region" description="Basic and acidic residues" evidence="1">
    <location>
        <begin position="762"/>
        <end position="783"/>
    </location>
</feature>